<evidence type="ECO:0008006" key="4">
    <source>
        <dbReference type="Google" id="ProtNLM"/>
    </source>
</evidence>
<comment type="caution">
    <text evidence="2">The sequence shown here is derived from an EMBL/GenBank/DDBJ whole genome shotgun (WGS) entry which is preliminary data.</text>
</comment>
<sequence>MTSHLLVKPSKALFAIAVAISMVACASIQPATPEETVAKNALDFNNARIKGDHAAAYALTNAAYQKARTLEQYQKAFPGTFAQSAAIHDVKCDAEKCEVGVDLKVKPPLIGKNLGTIDMYSKQTWLLEDGQWRLYLEP</sequence>
<protein>
    <recommendedName>
        <fullName evidence="4">Nuclear transport factor 2 family protein</fullName>
    </recommendedName>
</protein>
<accession>A0AAW4Y019</accession>
<dbReference type="AlphaFoldDB" id="A0AAW4Y019"/>
<reference evidence="2 3" key="1">
    <citation type="submission" date="2021-11" db="EMBL/GenBank/DDBJ databases">
        <title>Genome sequence.</title>
        <authorList>
            <person name="Sun Q."/>
        </authorList>
    </citation>
    <scope>NUCLEOTIDE SEQUENCE [LARGE SCALE GENOMIC DNA]</scope>
    <source>
        <strain evidence="2 3">KCTC 12005</strain>
    </source>
</reference>
<feature type="signal peptide" evidence="1">
    <location>
        <begin position="1"/>
        <end position="26"/>
    </location>
</feature>
<gene>
    <name evidence="2" type="ORF">LPW39_18905</name>
</gene>
<keyword evidence="1" id="KW-0732">Signal</keyword>
<dbReference type="Proteomes" id="UP001199260">
    <property type="component" value="Unassembled WGS sequence"/>
</dbReference>
<dbReference type="EMBL" id="JAJNCT010000025">
    <property type="protein sequence ID" value="MCD2167195.1"/>
    <property type="molecule type" value="Genomic_DNA"/>
</dbReference>
<proteinExistence type="predicted"/>
<keyword evidence="3" id="KW-1185">Reference proteome</keyword>
<evidence type="ECO:0000313" key="3">
    <source>
        <dbReference type="Proteomes" id="UP001199260"/>
    </source>
</evidence>
<organism evidence="2 3">
    <name type="scientific">Comamonas koreensis</name>
    <dbReference type="NCBI Taxonomy" id="160825"/>
    <lineage>
        <taxon>Bacteria</taxon>
        <taxon>Pseudomonadati</taxon>
        <taxon>Pseudomonadota</taxon>
        <taxon>Betaproteobacteria</taxon>
        <taxon>Burkholderiales</taxon>
        <taxon>Comamonadaceae</taxon>
        <taxon>Comamonas</taxon>
    </lineage>
</organism>
<name>A0AAW4Y019_9BURK</name>
<dbReference type="RefSeq" id="WP_230778673.1">
    <property type="nucleotide sequence ID" value="NZ_JAJNCT010000025.1"/>
</dbReference>
<feature type="chain" id="PRO_5044003164" description="Nuclear transport factor 2 family protein" evidence="1">
    <location>
        <begin position="27"/>
        <end position="138"/>
    </location>
</feature>
<evidence type="ECO:0000313" key="2">
    <source>
        <dbReference type="EMBL" id="MCD2167195.1"/>
    </source>
</evidence>
<evidence type="ECO:0000256" key="1">
    <source>
        <dbReference type="SAM" id="SignalP"/>
    </source>
</evidence>